<dbReference type="AlphaFoldDB" id="A0A059EX69"/>
<protein>
    <submittedName>
        <fullName evidence="1">Uncharacterized protein</fullName>
    </submittedName>
</protein>
<dbReference type="SUPFAM" id="SSF50978">
    <property type="entry name" value="WD40 repeat-like"/>
    <property type="match status" value="1"/>
</dbReference>
<sequence length="323" mass="38063">MLSFSAHFFENGQSITELSLTQIPSFFTEKHINELVNKTLSNNFVYNIMINEYFLEDTIEFTTTKYNIIPEDVIMINCISSNATDNFIDLEDTVTSFFYNRNTKELIVSLLNKDINAYKDFKLISKSNKAFTIKEIINEKIFITTSDNLLINDCIVCENVLKFVGKDKYLSKDKKIYDYNKNILLCSENSIIDAKEIDNSFIYLTNKNELFRDNSCLLKLDDDEVLYCSFIAENIILCTNKYIYLINEDNQIRNIKTITFIDNCFINDSCFLIIFYNKIYVYNLKDLRIIRIIEVERQITQVQIDNDSIFVSHQKRISFFKLY</sequence>
<gene>
    <name evidence="1" type="ORF">H312_03154</name>
</gene>
<dbReference type="InterPro" id="IPR036322">
    <property type="entry name" value="WD40_repeat_dom_sf"/>
</dbReference>
<dbReference type="VEuPathDB" id="MicrosporidiaDB:H312_03154"/>
<proteinExistence type="predicted"/>
<reference evidence="1 2" key="2">
    <citation type="submission" date="2014-03" db="EMBL/GenBank/DDBJ databases">
        <title>The Genome Sequence of Anncaliia algerae insect isolate PRA339.</title>
        <authorList>
            <consortium name="The Broad Institute Genome Sequencing Platform"/>
            <consortium name="The Broad Institute Genome Sequencing Center for Infectious Disease"/>
            <person name="Cuomo C."/>
            <person name="Becnel J."/>
            <person name="Sanscrainte N."/>
            <person name="Walker B."/>
            <person name="Young S.K."/>
            <person name="Zeng Q."/>
            <person name="Gargeya S."/>
            <person name="Fitzgerald M."/>
            <person name="Haas B."/>
            <person name="Abouelleil A."/>
            <person name="Alvarado L."/>
            <person name="Arachchi H.M."/>
            <person name="Berlin A.M."/>
            <person name="Chapman S.B."/>
            <person name="Dewar J."/>
            <person name="Goldberg J."/>
            <person name="Griggs A."/>
            <person name="Gujja S."/>
            <person name="Hansen M."/>
            <person name="Howarth C."/>
            <person name="Imamovic A."/>
            <person name="Larimer J."/>
            <person name="McCowan C."/>
            <person name="Murphy C."/>
            <person name="Neiman D."/>
            <person name="Pearson M."/>
            <person name="Priest M."/>
            <person name="Roberts A."/>
            <person name="Saif S."/>
            <person name="Shea T."/>
            <person name="Sisk P."/>
            <person name="Sykes S."/>
            <person name="Wortman J."/>
            <person name="Nusbaum C."/>
            <person name="Birren B."/>
        </authorList>
    </citation>
    <scope>NUCLEOTIDE SEQUENCE [LARGE SCALE GENOMIC DNA]</scope>
    <source>
        <strain evidence="1 2">PRA339</strain>
    </source>
</reference>
<accession>A0A059EX69</accession>
<dbReference type="EMBL" id="KK365272">
    <property type="protein sequence ID" value="KCZ79462.1"/>
    <property type="molecule type" value="Genomic_DNA"/>
</dbReference>
<name>A0A059EX69_9MICR</name>
<keyword evidence="2" id="KW-1185">Reference proteome</keyword>
<evidence type="ECO:0000313" key="2">
    <source>
        <dbReference type="Proteomes" id="UP000030655"/>
    </source>
</evidence>
<dbReference type="HOGENOM" id="CLU_860440_0_0_1"/>
<reference evidence="2" key="1">
    <citation type="submission" date="2013-02" db="EMBL/GenBank/DDBJ databases">
        <authorList>
            <consortium name="The Broad Institute Genome Sequencing Platform"/>
            <person name="Cuomo C."/>
            <person name="Becnel J."/>
            <person name="Sanscrainte N."/>
            <person name="Walker B."/>
            <person name="Young S.K."/>
            <person name="Zeng Q."/>
            <person name="Gargeya S."/>
            <person name="Fitzgerald M."/>
            <person name="Haas B."/>
            <person name="Abouelleil A."/>
            <person name="Alvarado L."/>
            <person name="Arachchi H.M."/>
            <person name="Berlin A.M."/>
            <person name="Chapman S.B."/>
            <person name="Dewar J."/>
            <person name="Goldberg J."/>
            <person name="Griggs A."/>
            <person name="Gujja S."/>
            <person name="Hansen M."/>
            <person name="Howarth C."/>
            <person name="Imamovic A."/>
            <person name="Larimer J."/>
            <person name="McCowan C."/>
            <person name="Murphy C."/>
            <person name="Neiman D."/>
            <person name="Pearson M."/>
            <person name="Priest M."/>
            <person name="Roberts A."/>
            <person name="Saif S."/>
            <person name="Shea T."/>
            <person name="Sisk P."/>
            <person name="Sykes S."/>
            <person name="Wortman J."/>
            <person name="Nusbaum C."/>
            <person name="Birren B."/>
        </authorList>
    </citation>
    <scope>NUCLEOTIDE SEQUENCE [LARGE SCALE GENOMIC DNA]</scope>
    <source>
        <strain evidence="2">PRA339</strain>
    </source>
</reference>
<dbReference type="Proteomes" id="UP000030655">
    <property type="component" value="Unassembled WGS sequence"/>
</dbReference>
<organism evidence="1 2">
    <name type="scientific">Anncaliia algerae PRA339</name>
    <dbReference type="NCBI Taxonomy" id="1288291"/>
    <lineage>
        <taxon>Eukaryota</taxon>
        <taxon>Fungi</taxon>
        <taxon>Fungi incertae sedis</taxon>
        <taxon>Microsporidia</taxon>
        <taxon>Tubulinosematoidea</taxon>
        <taxon>Tubulinosematidae</taxon>
        <taxon>Anncaliia</taxon>
    </lineage>
</organism>
<evidence type="ECO:0000313" key="1">
    <source>
        <dbReference type="EMBL" id="KCZ79462.1"/>
    </source>
</evidence>
<dbReference type="OrthoDB" id="10346630at2759"/>